<gene>
    <name evidence="2" type="ORF">Sradi_4833500</name>
</gene>
<proteinExistence type="predicted"/>
<accession>A0AAW2N0L2</accession>
<dbReference type="AlphaFoldDB" id="A0AAW2N0L2"/>
<keyword evidence="1" id="KW-0732">Signal</keyword>
<evidence type="ECO:0000256" key="1">
    <source>
        <dbReference type="SAM" id="SignalP"/>
    </source>
</evidence>
<organism evidence="2">
    <name type="scientific">Sesamum radiatum</name>
    <name type="common">Black benniseed</name>
    <dbReference type="NCBI Taxonomy" id="300843"/>
    <lineage>
        <taxon>Eukaryota</taxon>
        <taxon>Viridiplantae</taxon>
        <taxon>Streptophyta</taxon>
        <taxon>Embryophyta</taxon>
        <taxon>Tracheophyta</taxon>
        <taxon>Spermatophyta</taxon>
        <taxon>Magnoliopsida</taxon>
        <taxon>eudicotyledons</taxon>
        <taxon>Gunneridae</taxon>
        <taxon>Pentapetalae</taxon>
        <taxon>asterids</taxon>
        <taxon>lamiids</taxon>
        <taxon>Lamiales</taxon>
        <taxon>Pedaliaceae</taxon>
        <taxon>Sesamum</taxon>
    </lineage>
</organism>
<sequence>MGCSLFGALIIWYWSFRTVFTPASCWKLNMVGGGNCGRRESRINSRSSFGKLVRMLPTNVNLARRRPNFPTVFPFCRSEGEDVVDTMISYPFAWKVWGLVLFPSSSIPRVPLDFFGWIRLVASSLSTSDLGLFLGLCWTIWWCRNQKLFKGKCLAPDQAVCFARHYIDSYLLQNLDAPCSTPSRSVLHWQRPPQGMVKLNFDGALMDQGGAMGMDIIAQDHMGACIDWILFVCLAILMLNWQRLWRLGRPSFLPTVEAGPKSFLTGIMLRLSASWCRGL</sequence>
<reference evidence="2" key="2">
    <citation type="journal article" date="2024" name="Plant">
        <title>Genomic evolution and insights into agronomic trait innovations of Sesamum species.</title>
        <authorList>
            <person name="Miao H."/>
            <person name="Wang L."/>
            <person name="Qu L."/>
            <person name="Liu H."/>
            <person name="Sun Y."/>
            <person name="Le M."/>
            <person name="Wang Q."/>
            <person name="Wei S."/>
            <person name="Zheng Y."/>
            <person name="Lin W."/>
            <person name="Duan Y."/>
            <person name="Cao H."/>
            <person name="Xiong S."/>
            <person name="Wang X."/>
            <person name="Wei L."/>
            <person name="Li C."/>
            <person name="Ma Q."/>
            <person name="Ju M."/>
            <person name="Zhao R."/>
            <person name="Li G."/>
            <person name="Mu C."/>
            <person name="Tian Q."/>
            <person name="Mei H."/>
            <person name="Zhang T."/>
            <person name="Gao T."/>
            <person name="Zhang H."/>
        </authorList>
    </citation>
    <scope>NUCLEOTIDE SEQUENCE</scope>
    <source>
        <strain evidence="2">G02</strain>
    </source>
</reference>
<name>A0AAW2N0L2_SESRA</name>
<reference evidence="2" key="1">
    <citation type="submission" date="2020-06" db="EMBL/GenBank/DDBJ databases">
        <authorList>
            <person name="Li T."/>
            <person name="Hu X."/>
            <person name="Zhang T."/>
            <person name="Song X."/>
            <person name="Zhang H."/>
            <person name="Dai N."/>
            <person name="Sheng W."/>
            <person name="Hou X."/>
            <person name="Wei L."/>
        </authorList>
    </citation>
    <scope>NUCLEOTIDE SEQUENCE</scope>
    <source>
        <strain evidence="2">G02</strain>
        <tissue evidence="2">Leaf</tissue>
    </source>
</reference>
<dbReference type="PANTHER" id="PTHR47074">
    <property type="entry name" value="BNAC02G40300D PROTEIN"/>
    <property type="match status" value="1"/>
</dbReference>
<feature type="chain" id="PRO_5043654727" evidence="1">
    <location>
        <begin position="26"/>
        <end position="279"/>
    </location>
</feature>
<comment type="caution">
    <text evidence="2">The sequence shown here is derived from an EMBL/GenBank/DDBJ whole genome shotgun (WGS) entry which is preliminary data.</text>
</comment>
<protein>
    <submittedName>
        <fullName evidence="2">Uncharacterized protein</fullName>
    </submittedName>
</protein>
<dbReference type="EMBL" id="JACGWJ010000021">
    <property type="protein sequence ID" value="KAL0336216.1"/>
    <property type="molecule type" value="Genomic_DNA"/>
</dbReference>
<dbReference type="PANTHER" id="PTHR47074:SF11">
    <property type="entry name" value="REVERSE TRANSCRIPTASE-LIKE PROTEIN"/>
    <property type="match status" value="1"/>
</dbReference>
<evidence type="ECO:0000313" key="2">
    <source>
        <dbReference type="EMBL" id="KAL0336216.1"/>
    </source>
</evidence>
<dbReference type="InterPro" id="IPR052929">
    <property type="entry name" value="RNase_H-like_EbsB-rel"/>
</dbReference>
<feature type="signal peptide" evidence="1">
    <location>
        <begin position="1"/>
        <end position="25"/>
    </location>
</feature>